<evidence type="ECO:0000259" key="2">
    <source>
        <dbReference type="Pfam" id="PF00899"/>
    </source>
</evidence>
<dbReference type="NCBIfam" id="NF005901">
    <property type="entry name" value="PRK07877.1"/>
    <property type="match status" value="1"/>
</dbReference>
<dbReference type="InterPro" id="IPR045886">
    <property type="entry name" value="ThiF/MoeB/HesA"/>
</dbReference>
<reference evidence="3 4" key="1">
    <citation type="submission" date="2020-06" db="EMBL/GenBank/DDBJ databases">
        <title>Taxonomy, biology and ecology of Rhodococcus bacteria occurring in California pistachio and other woody hosts as revealed by genome sequence analyses.</title>
        <authorList>
            <person name="Gai Y."/>
            <person name="Riely B."/>
        </authorList>
    </citation>
    <scope>NUCLEOTIDE SEQUENCE [LARGE SCALE GENOMIC DNA]</scope>
    <source>
        <strain evidence="3 4">BP-284</strain>
    </source>
</reference>
<dbReference type="SUPFAM" id="SSF69572">
    <property type="entry name" value="Activating enzymes of the ubiquitin-like proteins"/>
    <property type="match status" value="1"/>
</dbReference>
<feature type="compositionally biased region" description="Basic and acidic residues" evidence="1">
    <location>
        <begin position="1"/>
        <end position="15"/>
    </location>
</feature>
<feature type="region of interest" description="Disordered" evidence="1">
    <location>
        <begin position="1"/>
        <end position="23"/>
    </location>
</feature>
<protein>
    <submittedName>
        <fullName evidence="3">Rv1355c family protein</fullName>
    </submittedName>
</protein>
<comment type="caution">
    <text evidence="3">The sequence shown here is derived from an EMBL/GenBank/DDBJ whole genome shotgun (WGS) entry which is preliminary data.</text>
</comment>
<dbReference type="InterPro" id="IPR000594">
    <property type="entry name" value="ThiF_NAD_FAD-bd"/>
</dbReference>
<proteinExistence type="predicted"/>
<feature type="domain" description="THIF-type NAD/FAD binding fold" evidence="2">
    <location>
        <begin position="107"/>
        <end position="241"/>
    </location>
</feature>
<dbReference type="Pfam" id="PF00899">
    <property type="entry name" value="ThiF"/>
    <property type="match status" value="1"/>
</dbReference>
<dbReference type="Gene3D" id="3.40.50.720">
    <property type="entry name" value="NAD(P)-binding Rossmann-like Domain"/>
    <property type="match status" value="1"/>
</dbReference>
<dbReference type="Proteomes" id="UP001520140">
    <property type="component" value="Unassembled WGS sequence"/>
</dbReference>
<dbReference type="PANTHER" id="PTHR43267">
    <property type="entry name" value="TRNA THREONYLCARBAMOYLADENOSINE DEHYDRATASE"/>
    <property type="match status" value="1"/>
</dbReference>
<organism evidence="3 4">
    <name type="scientific">Rhodococcoides kroppenstedtii</name>
    <dbReference type="NCBI Taxonomy" id="293050"/>
    <lineage>
        <taxon>Bacteria</taxon>
        <taxon>Bacillati</taxon>
        <taxon>Actinomycetota</taxon>
        <taxon>Actinomycetes</taxon>
        <taxon>Mycobacteriales</taxon>
        <taxon>Nocardiaceae</taxon>
        <taxon>Rhodococcoides</taxon>
    </lineage>
</organism>
<accession>A0ABS7NU07</accession>
<evidence type="ECO:0000256" key="1">
    <source>
        <dbReference type="SAM" id="MobiDB-lite"/>
    </source>
</evidence>
<gene>
    <name evidence="3" type="ORF">HQ605_11795</name>
</gene>
<name>A0ABS7NU07_9NOCA</name>
<keyword evidence="4" id="KW-1185">Reference proteome</keyword>
<dbReference type="PANTHER" id="PTHR43267:SF3">
    <property type="entry name" value="THIF PROTEIN"/>
    <property type="match status" value="1"/>
</dbReference>
<evidence type="ECO:0000313" key="4">
    <source>
        <dbReference type="Proteomes" id="UP001520140"/>
    </source>
</evidence>
<dbReference type="CDD" id="cd01483">
    <property type="entry name" value="E1_enzyme_family"/>
    <property type="match status" value="1"/>
</dbReference>
<dbReference type="EMBL" id="JABUKG010000011">
    <property type="protein sequence ID" value="MBY6321509.1"/>
    <property type="molecule type" value="Genomic_DNA"/>
</dbReference>
<evidence type="ECO:0000313" key="3">
    <source>
        <dbReference type="EMBL" id="MBY6321509.1"/>
    </source>
</evidence>
<dbReference type="InterPro" id="IPR035985">
    <property type="entry name" value="Ubiquitin-activating_enz"/>
</dbReference>
<sequence length="372" mass="40162">MASRYCGEERRDGRPTGRRRRQNGVRVTHRVFDPRDDADTRAAEVLLHDESTTVIDTTAEQALSLGALLPTPVAGPDEPVRWVHYPWRRSLVRVLGPVGFRRLRLDRNRDKLTLDEQARALDVRIGVVGLSVGHAVAHTLALEGLCGELRLADFDELDLSNLNRVPATVFDLGVNKSVVAARRIAEVDPYLTVRTFPTGVDEAVIDDFLDGLDLVIEECDSVAAKFLVREHARRRGIPVIMETSDGGVLDVERFDLDGARPFFHGLLGDLDLAGLASLSAEDRARLAPRILGAESITPRMAASLPHIGTSLSTWPQLAGDVALGGASVAAAVRAFVRGEAPPSGRLRVGLDAAVAHLEDPLTSGGDSPAATR</sequence>